<dbReference type="AlphaFoldDB" id="A0A1I3P8K2"/>
<protein>
    <recommendedName>
        <fullName evidence="1">PD-(D/E)XK endonuclease-like domain-containing protein</fullName>
    </recommendedName>
</protein>
<name>A0A1I3P8K2_9HYPH</name>
<evidence type="ECO:0000313" key="3">
    <source>
        <dbReference type="Proteomes" id="UP000242763"/>
    </source>
</evidence>
<proteinExistence type="predicted"/>
<accession>A0A1I3P8K2</accession>
<dbReference type="EMBL" id="FORF01000012">
    <property type="protein sequence ID" value="SFJ17670.1"/>
    <property type="molecule type" value="Genomic_DNA"/>
</dbReference>
<dbReference type="InterPro" id="IPR038726">
    <property type="entry name" value="PDDEXK_AddAB-type"/>
</dbReference>
<sequence>MSNPFAPHGLDHISVSQLNLWAAAPGIYVMERLLGHRAPVGAAAHRGTAVEAGVIAGLMGASLKEAIDTANAVFTERTALSSDPRRDKERDSLAGMVERGIELLGPWGKPDRTQVRKEWRMDGIAVPVLGFTDAEYDAHGLIIDLKTSHALPLTIRTSHARQVASYIGAGSNMSGGVAYVTSKKSALYQLENASAHVAALTRMAHSLQNFLAISTDPHELASLITVDTDSFYLADPRARQHAFEVFGV</sequence>
<keyword evidence="3" id="KW-1185">Reference proteome</keyword>
<evidence type="ECO:0000313" key="2">
    <source>
        <dbReference type="EMBL" id="SFJ17670.1"/>
    </source>
</evidence>
<evidence type="ECO:0000259" key="1">
    <source>
        <dbReference type="Pfam" id="PF12705"/>
    </source>
</evidence>
<dbReference type="RefSeq" id="WP_091522241.1">
    <property type="nucleotide sequence ID" value="NZ_FORF01000012.1"/>
</dbReference>
<gene>
    <name evidence="2" type="ORF">SAMN03080618_02239</name>
</gene>
<dbReference type="OrthoDB" id="7375750at2"/>
<reference evidence="3" key="1">
    <citation type="submission" date="2016-10" db="EMBL/GenBank/DDBJ databases">
        <authorList>
            <person name="Varghese N."/>
            <person name="Submissions S."/>
        </authorList>
    </citation>
    <scope>NUCLEOTIDE SEQUENCE [LARGE SCALE GENOMIC DNA]</scope>
    <source>
        <strain evidence="3">DSM 21857</strain>
    </source>
</reference>
<dbReference type="Pfam" id="PF12705">
    <property type="entry name" value="PDDEXK_1"/>
    <property type="match status" value="1"/>
</dbReference>
<dbReference type="Proteomes" id="UP000242763">
    <property type="component" value="Unassembled WGS sequence"/>
</dbReference>
<feature type="domain" description="PD-(D/E)XK endonuclease-like" evidence="1">
    <location>
        <begin position="12"/>
        <end position="211"/>
    </location>
</feature>
<organism evidence="2 3">
    <name type="scientific">Aquamicrobium aerolatum DSM 21857</name>
    <dbReference type="NCBI Taxonomy" id="1121003"/>
    <lineage>
        <taxon>Bacteria</taxon>
        <taxon>Pseudomonadati</taxon>
        <taxon>Pseudomonadota</taxon>
        <taxon>Alphaproteobacteria</taxon>
        <taxon>Hyphomicrobiales</taxon>
        <taxon>Phyllobacteriaceae</taxon>
        <taxon>Aerobium</taxon>
    </lineage>
</organism>
<dbReference type="STRING" id="1121003.SAMN03080618_02239"/>